<keyword evidence="1" id="KW-0614">Plasmid</keyword>
<evidence type="ECO:0000313" key="2">
    <source>
        <dbReference type="Proteomes" id="UP000239197"/>
    </source>
</evidence>
<protein>
    <recommendedName>
        <fullName evidence="3">Lipoprotein</fullName>
    </recommendedName>
</protein>
<sequence length="125" mass="14076">MQRTNNKKILILIFSLLFAQLLSGCSLTRVSEKSHAREVESLNLIGMSLDAAKEKITKEGFDCSDYPETNRVQTQSGPRTLIQLDCSKRSLELICPQIRYAVLNVDPQSFKVVLVGKRITQQACF</sequence>
<accession>A0A2L1UXT8</accession>
<dbReference type="EMBL" id="CP019063">
    <property type="protein sequence ID" value="AVF37773.1"/>
    <property type="molecule type" value="Genomic_DNA"/>
</dbReference>
<name>A0A2L1UXT8_9GAMM</name>
<evidence type="ECO:0000313" key="1">
    <source>
        <dbReference type="EMBL" id="AVF37773.1"/>
    </source>
</evidence>
<dbReference type="KEGG" id="rox:BV494_23005"/>
<proteinExistence type="predicted"/>
<geneLocation type="plasmid" evidence="1 2">
    <name>unnamed1</name>
</geneLocation>
<dbReference type="PROSITE" id="PS51257">
    <property type="entry name" value="PROKAR_LIPOPROTEIN"/>
    <property type="match status" value="1"/>
</dbReference>
<gene>
    <name evidence="1" type="ORF">BV494_23005</name>
</gene>
<reference evidence="2" key="1">
    <citation type="submission" date="2017-01" db="EMBL/GenBank/DDBJ databases">
        <title>Genome sequence of Rouxiella sp. ERMR1:05.</title>
        <authorList>
            <person name="Kumar R."/>
            <person name="Singh D."/>
            <person name="Kumar S."/>
        </authorList>
    </citation>
    <scope>NUCLEOTIDE SEQUENCE [LARGE SCALE GENOMIC DNA]</scope>
    <source>
        <strain evidence="2">ERMR1:05</strain>
        <plasmid evidence="2">unnamed1</plasmid>
    </source>
</reference>
<organism evidence="1 2">
    <name type="scientific">Rahnella sikkimica</name>
    <dbReference type="NCBI Taxonomy" id="1805933"/>
    <lineage>
        <taxon>Bacteria</taxon>
        <taxon>Pseudomonadati</taxon>
        <taxon>Pseudomonadota</taxon>
        <taxon>Gammaproteobacteria</taxon>
        <taxon>Enterobacterales</taxon>
        <taxon>Yersiniaceae</taxon>
        <taxon>Rahnella</taxon>
    </lineage>
</organism>
<keyword evidence="2" id="KW-1185">Reference proteome</keyword>
<dbReference type="Proteomes" id="UP000239197">
    <property type="component" value="Plasmid unnamed1"/>
</dbReference>
<evidence type="ECO:0008006" key="3">
    <source>
        <dbReference type="Google" id="ProtNLM"/>
    </source>
</evidence>
<dbReference type="AlphaFoldDB" id="A0A2L1UXT8"/>
<dbReference type="RefSeq" id="WP_104925111.1">
    <property type="nucleotide sequence ID" value="NZ_CP019063.1"/>
</dbReference>
<dbReference type="OrthoDB" id="6504853at2"/>